<dbReference type="InterPro" id="IPR048588">
    <property type="entry name" value="CvfB_S1_2nd"/>
</dbReference>
<name>A0A163ER95_9BACL</name>
<dbReference type="RefSeq" id="WP_063181842.1">
    <property type="nucleotide sequence ID" value="NZ_LQNT01000011.1"/>
</dbReference>
<dbReference type="EMBL" id="LQNT01000011">
    <property type="protein sequence ID" value="KZE37006.1"/>
    <property type="molecule type" value="Genomic_DNA"/>
</dbReference>
<dbReference type="InterPro" id="IPR048587">
    <property type="entry name" value="CvfB_S1_3rd"/>
</dbReference>
<feature type="domain" description="Conserved virulence factor B-like winged helix" evidence="3">
    <location>
        <begin position="227"/>
        <end position="284"/>
    </location>
</feature>
<dbReference type="Pfam" id="PF13509">
    <property type="entry name" value="S1_2"/>
    <property type="match status" value="1"/>
</dbReference>
<comment type="caution">
    <text evidence="6">The sequence shown here is derived from an EMBL/GenBank/DDBJ whole genome shotgun (WGS) entry which is preliminary data.</text>
</comment>
<dbReference type="Proteomes" id="UP000076490">
    <property type="component" value="Unassembled WGS sequence"/>
</dbReference>
<dbReference type="Gene3D" id="1.10.10.10">
    <property type="entry name" value="Winged helix-like DNA-binding domain superfamily/Winged helix DNA-binding domain"/>
    <property type="match status" value="1"/>
</dbReference>
<accession>A0A163ER95</accession>
<evidence type="ECO:0000259" key="2">
    <source>
        <dbReference type="Pfam" id="PF13509"/>
    </source>
</evidence>
<feature type="domain" description="Conserved virulence factor B first S1" evidence="2">
    <location>
        <begin position="7"/>
        <end position="63"/>
    </location>
</feature>
<dbReference type="InterPro" id="IPR040764">
    <property type="entry name" value="CvfB_WH"/>
</dbReference>
<dbReference type="OrthoDB" id="9801597at2"/>
<dbReference type="GO" id="GO:0003677">
    <property type="term" value="F:DNA binding"/>
    <property type="evidence" value="ECO:0007669"/>
    <property type="project" value="UniProtKB-KW"/>
</dbReference>
<protein>
    <submittedName>
        <fullName evidence="6">DNA-binding protein</fullName>
    </submittedName>
</protein>
<reference evidence="6 7" key="1">
    <citation type="submission" date="2016-01" db="EMBL/GenBank/DDBJ databases">
        <title>Whole genome sequencing of Bhargavaea cecembensis T14.</title>
        <authorList>
            <person name="Hong K.W."/>
        </authorList>
    </citation>
    <scope>NUCLEOTIDE SEQUENCE [LARGE SCALE GENOMIC DNA]</scope>
    <source>
        <strain evidence="6 7">T14</strain>
    </source>
</reference>
<dbReference type="InterPro" id="IPR012340">
    <property type="entry name" value="NA-bd_OB-fold"/>
</dbReference>
<evidence type="ECO:0000313" key="7">
    <source>
        <dbReference type="Proteomes" id="UP000076490"/>
    </source>
</evidence>
<evidence type="ECO:0000259" key="4">
    <source>
        <dbReference type="Pfam" id="PF21191"/>
    </source>
</evidence>
<dbReference type="AlphaFoldDB" id="A0A163ER95"/>
<dbReference type="Pfam" id="PF21543">
    <property type="entry name" value="CvfB_2nd"/>
    <property type="match status" value="1"/>
</dbReference>
<dbReference type="PIRSF" id="PIRSF012524">
    <property type="entry name" value="YitL_S1"/>
    <property type="match status" value="1"/>
</dbReference>
<evidence type="ECO:0000259" key="3">
    <source>
        <dbReference type="Pfam" id="PF17783"/>
    </source>
</evidence>
<evidence type="ECO:0000259" key="5">
    <source>
        <dbReference type="Pfam" id="PF21543"/>
    </source>
</evidence>
<evidence type="ECO:0000256" key="1">
    <source>
        <dbReference type="PIRNR" id="PIRNR012524"/>
    </source>
</evidence>
<dbReference type="Pfam" id="PF17783">
    <property type="entry name" value="WHD_CvfB"/>
    <property type="match status" value="1"/>
</dbReference>
<keyword evidence="6" id="KW-0238">DNA-binding</keyword>
<feature type="domain" description="Conserved virulence factor B second S1" evidence="4">
    <location>
        <begin position="74"/>
        <end position="133"/>
    </location>
</feature>
<feature type="domain" description="Conserved virulence factor B third S1" evidence="5">
    <location>
        <begin position="148"/>
        <end position="216"/>
    </location>
</feature>
<dbReference type="InterPro" id="IPR039566">
    <property type="entry name" value="CvfB_S1_st"/>
</dbReference>
<proteinExistence type="inferred from homology"/>
<dbReference type="PANTHER" id="PTHR37296">
    <property type="entry name" value="CONSERVED VIRULENCE FACTOR B"/>
    <property type="match status" value="1"/>
</dbReference>
<dbReference type="PANTHER" id="PTHR37296:SF1">
    <property type="entry name" value="CONSERVED VIRULENCE FACTOR B"/>
    <property type="match status" value="1"/>
</dbReference>
<organism evidence="6 7">
    <name type="scientific">Bhargavaea cecembensis</name>
    <dbReference type="NCBI Taxonomy" id="394098"/>
    <lineage>
        <taxon>Bacteria</taxon>
        <taxon>Bacillati</taxon>
        <taxon>Bacillota</taxon>
        <taxon>Bacilli</taxon>
        <taxon>Bacillales</taxon>
        <taxon>Caryophanaceae</taxon>
        <taxon>Bhargavaea</taxon>
    </lineage>
</organism>
<comment type="similarity">
    <text evidence="1">Belongs to the CvfB family.</text>
</comment>
<sequence>MAKAESGRIIEALAERQEGSRWVLSCDGQEFNMNASEAPEELNEGDRLKVFLHPDRRGNLVATSRLPRMEVGSYGWAEVIDTDGRDGIRTDIGSSVEVIVNPKDMPQLKELWPEPGDCLYMTLRTDKGGNLFGRLITEEHAKDEYVDAPAALFNKNLKARAYRLLPVGAFMLSEPQKYRIFVHHTEMKFEPRLGQEVEVRVVGIRDDGSLNGSLLPRKEERIGDDAETVLRYLNGAGGKMPFTDKSAPEEIGEMFDMSKASFKRAIGKLLKERKIVQEDGWTYLKDAQRNS</sequence>
<gene>
    <name evidence="6" type="ORF">AV656_10500</name>
</gene>
<dbReference type="Pfam" id="PF21191">
    <property type="entry name" value="CvfB_1st"/>
    <property type="match status" value="1"/>
</dbReference>
<dbReference type="Gene3D" id="2.40.50.140">
    <property type="entry name" value="Nucleic acid-binding proteins"/>
    <property type="match status" value="2"/>
</dbReference>
<dbReference type="InterPro" id="IPR036388">
    <property type="entry name" value="WH-like_DNA-bd_sf"/>
</dbReference>
<evidence type="ECO:0000313" key="6">
    <source>
        <dbReference type="EMBL" id="KZE37006.1"/>
    </source>
</evidence>
<dbReference type="InterPro" id="IPR014464">
    <property type="entry name" value="CvfB_fam"/>
</dbReference>